<dbReference type="OrthoDB" id="5281133at2759"/>
<accession>S8ARZ5</accession>
<evidence type="ECO:0000313" key="3">
    <source>
        <dbReference type="Proteomes" id="UP000015100"/>
    </source>
</evidence>
<gene>
    <name evidence="2" type="ORF">H072_349</name>
</gene>
<reference evidence="3" key="2">
    <citation type="submission" date="2013-04" db="EMBL/GenBank/DDBJ databases">
        <title>Genomic mechanisms accounting for the adaptation to parasitism in nematode-trapping fungi.</title>
        <authorList>
            <person name="Ahren D.G."/>
        </authorList>
    </citation>
    <scope>NUCLEOTIDE SEQUENCE [LARGE SCALE GENOMIC DNA]</scope>
    <source>
        <strain evidence="3">CBS 200.50</strain>
    </source>
</reference>
<dbReference type="SUPFAM" id="SSF81383">
    <property type="entry name" value="F-box domain"/>
    <property type="match status" value="1"/>
</dbReference>
<evidence type="ECO:0000313" key="2">
    <source>
        <dbReference type="EMBL" id="EPS45654.1"/>
    </source>
</evidence>
<keyword evidence="3" id="KW-1185">Reference proteome</keyword>
<dbReference type="HOGENOM" id="CLU_1094236_0_0_1"/>
<dbReference type="PROSITE" id="PS50181">
    <property type="entry name" value="FBOX"/>
    <property type="match status" value="1"/>
</dbReference>
<dbReference type="Proteomes" id="UP000015100">
    <property type="component" value="Unassembled WGS sequence"/>
</dbReference>
<dbReference type="AlphaFoldDB" id="S8ARZ5"/>
<dbReference type="EMBL" id="AQGS01000009">
    <property type="protein sequence ID" value="EPS45654.1"/>
    <property type="molecule type" value="Genomic_DNA"/>
</dbReference>
<proteinExistence type="predicted"/>
<sequence length="254" mass="29042">MAEPSQNIELSSLEQISSLSESGGSHILLLPYEILIKTLSYLHIGDQISASQVCKVWKRVLKNGILKSNRYLLSLDNREVTGLGIHQILDGIAFLSLSLQEEDVKNFRFTIESDEQNHFESQIVDISDCPFLDESLVSPLPTDRYSARIIPPRDSQWFDQIMNEYDSLEQYLFAYAHRIEPDGTKHLIAGRQVEFSFREGRDTNVREFMIGLLEATKASQEKYIQQGDLYGLAIRCVKYQTSRQEEGDEGDEEV</sequence>
<evidence type="ECO:0000259" key="1">
    <source>
        <dbReference type="PROSITE" id="PS50181"/>
    </source>
</evidence>
<comment type="caution">
    <text evidence="2">The sequence shown here is derived from an EMBL/GenBank/DDBJ whole genome shotgun (WGS) entry which is preliminary data.</text>
</comment>
<dbReference type="InterPro" id="IPR036047">
    <property type="entry name" value="F-box-like_dom_sf"/>
</dbReference>
<organism evidence="2 3">
    <name type="scientific">Dactylellina haptotyla (strain CBS 200.50)</name>
    <name type="common">Nematode-trapping fungus</name>
    <name type="synonym">Monacrosporium haptotylum</name>
    <dbReference type="NCBI Taxonomy" id="1284197"/>
    <lineage>
        <taxon>Eukaryota</taxon>
        <taxon>Fungi</taxon>
        <taxon>Dikarya</taxon>
        <taxon>Ascomycota</taxon>
        <taxon>Pezizomycotina</taxon>
        <taxon>Orbiliomycetes</taxon>
        <taxon>Orbiliales</taxon>
        <taxon>Orbiliaceae</taxon>
        <taxon>Dactylellina</taxon>
    </lineage>
</organism>
<feature type="domain" description="F-box" evidence="1">
    <location>
        <begin position="24"/>
        <end position="75"/>
    </location>
</feature>
<reference evidence="2 3" key="1">
    <citation type="journal article" date="2013" name="PLoS Genet.">
        <title>Genomic mechanisms accounting for the adaptation to parasitism in nematode-trapping fungi.</title>
        <authorList>
            <person name="Meerupati T."/>
            <person name="Andersson K.M."/>
            <person name="Friman E."/>
            <person name="Kumar D."/>
            <person name="Tunlid A."/>
            <person name="Ahren D."/>
        </authorList>
    </citation>
    <scope>NUCLEOTIDE SEQUENCE [LARGE SCALE GENOMIC DNA]</scope>
    <source>
        <strain evidence="2 3">CBS 200.50</strain>
    </source>
</reference>
<dbReference type="Pfam" id="PF00646">
    <property type="entry name" value="F-box"/>
    <property type="match status" value="1"/>
</dbReference>
<protein>
    <recommendedName>
        <fullName evidence="1">F-box domain-containing protein</fullName>
    </recommendedName>
</protein>
<dbReference type="CDD" id="cd09917">
    <property type="entry name" value="F-box_SF"/>
    <property type="match status" value="1"/>
</dbReference>
<name>S8ARZ5_DACHA</name>
<dbReference type="Gene3D" id="1.20.1280.50">
    <property type="match status" value="1"/>
</dbReference>
<dbReference type="InterPro" id="IPR001810">
    <property type="entry name" value="F-box_dom"/>
</dbReference>